<evidence type="ECO:0000256" key="1">
    <source>
        <dbReference type="SAM" id="Phobius"/>
    </source>
</evidence>
<dbReference type="Proteomes" id="UP000823388">
    <property type="component" value="Chromosome 5N"/>
</dbReference>
<evidence type="ECO:0000313" key="2">
    <source>
        <dbReference type="EMBL" id="KAG2589139.1"/>
    </source>
</evidence>
<dbReference type="AlphaFoldDB" id="A0A8T0RXR8"/>
<keyword evidence="1" id="KW-0812">Transmembrane</keyword>
<protein>
    <submittedName>
        <fullName evidence="2">Uncharacterized protein</fullName>
    </submittedName>
</protein>
<proteinExistence type="predicted"/>
<organism evidence="2 3">
    <name type="scientific">Panicum virgatum</name>
    <name type="common">Blackwell switchgrass</name>
    <dbReference type="NCBI Taxonomy" id="38727"/>
    <lineage>
        <taxon>Eukaryota</taxon>
        <taxon>Viridiplantae</taxon>
        <taxon>Streptophyta</taxon>
        <taxon>Embryophyta</taxon>
        <taxon>Tracheophyta</taxon>
        <taxon>Spermatophyta</taxon>
        <taxon>Magnoliopsida</taxon>
        <taxon>Liliopsida</taxon>
        <taxon>Poales</taxon>
        <taxon>Poaceae</taxon>
        <taxon>PACMAD clade</taxon>
        <taxon>Panicoideae</taxon>
        <taxon>Panicodae</taxon>
        <taxon>Paniceae</taxon>
        <taxon>Panicinae</taxon>
        <taxon>Panicum</taxon>
        <taxon>Panicum sect. Hiantes</taxon>
    </lineage>
</organism>
<reference evidence="2" key="1">
    <citation type="submission" date="2020-05" db="EMBL/GenBank/DDBJ databases">
        <title>WGS assembly of Panicum virgatum.</title>
        <authorList>
            <person name="Lovell J.T."/>
            <person name="Jenkins J."/>
            <person name="Shu S."/>
            <person name="Juenger T.E."/>
            <person name="Schmutz J."/>
        </authorList>
    </citation>
    <scope>NUCLEOTIDE SEQUENCE</scope>
    <source>
        <strain evidence="2">AP13</strain>
    </source>
</reference>
<keyword evidence="1" id="KW-1133">Transmembrane helix</keyword>
<evidence type="ECO:0000313" key="3">
    <source>
        <dbReference type="Proteomes" id="UP000823388"/>
    </source>
</evidence>
<sequence length="70" mass="8337">MFWCWWNQILDPGASSRTKFHCCSFIFCWIVTFWSNFNQTSLLLVHILDEIYLLLLLVDCVKSWNVTSSD</sequence>
<name>A0A8T0RXR8_PANVG</name>
<keyword evidence="1" id="KW-0472">Membrane</keyword>
<keyword evidence="3" id="KW-1185">Reference proteome</keyword>
<comment type="caution">
    <text evidence="2">The sequence shown here is derived from an EMBL/GenBank/DDBJ whole genome shotgun (WGS) entry which is preliminary data.</text>
</comment>
<dbReference type="EMBL" id="CM029046">
    <property type="protein sequence ID" value="KAG2589139.1"/>
    <property type="molecule type" value="Genomic_DNA"/>
</dbReference>
<gene>
    <name evidence="2" type="ORF">PVAP13_5NG255643</name>
</gene>
<accession>A0A8T0RXR8</accession>
<feature type="transmembrane region" description="Helical" evidence="1">
    <location>
        <begin position="20"/>
        <end position="37"/>
    </location>
</feature>